<protein>
    <submittedName>
        <fullName evidence="2">Uncharacterized protein</fullName>
    </submittedName>
</protein>
<reference evidence="2 3" key="1">
    <citation type="submission" date="2022-03" db="EMBL/GenBank/DDBJ databases">
        <authorList>
            <person name="Macdonald S."/>
            <person name="Ahmed S."/>
            <person name="Newling K."/>
        </authorList>
    </citation>
    <scope>NUCLEOTIDE SEQUENCE [LARGE SCALE GENOMIC DNA]</scope>
</reference>
<dbReference type="Proteomes" id="UP001642260">
    <property type="component" value="Unassembled WGS sequence"/>
</dbReference>
<dbReference type="AlphaFoldDB" id="A0ABC8LM36"/>
<name>A0ABC8LM36_ERUVS</name>
<sequence length="527" mass="56377">MVGFPLALQLVAYECIPGLLGRLSGDDSVKLKDYKKSILPKHAGLNIIDIRNAEHDPELKVQPMLELATMGGEEWIPFDDERMNHEVAYMAGEMKKGRVFRKTDWGGGDMHVDLYVHGGVKKKKRRVSERVDGVECDGEGPSMNQGGDGQSGGNAERPVDIVVARLTSEVEALKKEGGGSQQGYGVADDGGEDCGGQHFGGSTNNQVDGDGSEEMLVREEEIVAQKSGAVDSFSSDEAPRLLVRMKEGDRIPLQWADGGRPGLDGNVLYDGTTSNTYFVADSQVGLGGVGPLGVLANVNPLSYVDEQDSSFVDDDTSGGSPGNCLTVESVVCPQVNESGPDMFAAGGKTYVDFRVLQEQPSTNVVDGAEDAVTPHDHQVFYKVDCDTKTPKETSVGGDDESEAAAVDEREAGPVGDQVGLDVSGRSCESTVNVGRSVFIAPRRPGEQEANLAALFLTKDPYVIPEIVPSVEDCDYPAFIKVLESTQEAVHAKAGGKHDLNNKFFIELATSQELLSDKPDPFCIGMNT</sequence>
<comment type="caution">
    <text evidence="2">The sequence shown here is derived from an EMBL/GenBank/DDBJ whole genome shotgun (WGS) entry which is preliminary data.</text>
</comment>
<evidence type="ECO:0000313" key="2">
    <source>
        <dbReference type="EMBL" id="CAH8384777.1"/>
    </source>
</evidence>
<feature type="region of interest" description="Disordered" evidence="1">
    <location>
        <begin position="389"/>
        <end position="418"/>
    </location>
</feature>
<organism evidence="2 3">
    <name type="scientific">Eruca vesicaria subsp. sativa</name>
    <name type="common">Garden rocket</name>
    <name type="synonym">Eruca sativa</name>
    <dbReference type="NCBI Taxonomy" id="29727"/>
    <lineage>
        <taxon>Eukaryota</taxon>
        <taxon>Viridiplantae</taxon>
        <taxon>Streptophyta</taxon>
        <taxon>Embryophyta</taxon>
        <taxon>Tracheophyta</taxon>
        <taxon>Spermatophyta</taxon>
        <taxon>Magnoliopsida</taxon>
        <taxon>eudicotyledons</taxon>
        <taxon>Gunneridae</taxon>
        <taxon>Pentapetalae</taxon>
        <taxon>rosids</taxon>
        <taxon>malvids</taxon>
        <taxon>Brassicales</taxon>
        <taxon>Brassicaceae</taxon>
        <taxon>Brassiceae</taxon>
        <taxon>Eruca</taxon>
    </lineage>
</organism>
<dbReference type="EMBL" id="CAKOAT010632932">
    <property type="protein sequence ID" value="CAH8384777.1"/>
    <property type="molecule type" value="Genomic_DNA"/>
</dbReference>
<feature type="region of interest" description="Disordered" evidence="1">
    <location>
        <begin position="126"/>
        <end position="155"/>
    </location>
</feature>
<accession>A0ABC8LM36</accession>
<evidence type="ECO:0000313" key="3">
    <source>
        <dbReference type="Proteomes" id="UP001642260"/>
    </source>
</evidence>
<evidence type="ECO:0000256" key="1">
    <source>
        <dbReference type="SAM" id="MobiDB-lite"/>
    </source>
</evidence>
<gene>
    <name evidence="2" type="ORF">ERUC_LOCUS37260</name>
</gene>
<keyword evidence="3" id="KW-1185">Reference proteome</keyword>
<proteinExistence type="predicted"/>